<proteinExistence type="predicted"/>
<evidence type="ECO:0000256" key="2">
    <source>
        <dbReference type="ARBA" id="ARBA00022679"/>
    </source>
</evidence>
<reference evidence="3 4" key="1">
    <citation type="submission" date="2016-11" db="EMBL/GenBank/DDBJ databases">
        <authorList>
            <person name="Jaros S."/>
            <person name="Januszkiewicz K."/>
            <person name="Wedrychowicz H."/>
        </authorList>
    </citation>
    <scope>NUCLEOTIDE SEQUENCE [LARGE SCALE GENOMIC DNA]</scope>
    <source>
        <strain evidence="3 4">DSM 26883</strain>
    </source>
</reference>
<dbReference type="AlphaFoldDB" id="A0A1M4YXQ1"/>
<evidence type="ECO:0000313" key="4">
    <source>
        <dbReference type="Proteomes" id="UP000184436"/>
    </source>
</evidence>
<dbReference type="NCBIfam" id="TIGR00696">
    <property type="entry name" value="wecG_tagA_cpsF"/>
    <property type="match status" value="1"/>
</dbReference>
<keyword evidence="4" id="KW-1185">Reference proteome</keyword>
<dbReference type="GO" id="GO:0016758">
    <property type="term" value="F:hexosyltransferase activity"/>
    <property type="evidence" value="ECO:0007669"/>
    <property type="project" value="TreeGrafter"/>
</dbReference>
<dbReference type="OrthoDB" id="9771846at2"/>
<keyword evidence="2 3" id="KW-0808">Transferase</keyword>
<keyword evidence="1" id="KW-0328">Glycosyltransferase</keyword>
<dbReference type="STRING" id="871325.SAMN05444349_11177"/>
<organism evidence="3 4">
    <name type="scientific">Bacteroides faecichinchillae</name>
    <dbReference type="NCBI Taxonomy" id="871325"/>
    <lineage>
        <taxon>Bacteria</taxon>
        <taxon>Pseudomonadati</taxon>
        <taxon>Bacteroidota</taxon>
        <taxon>Bacteroidia</taxon>
        <taxon>Bacteroidales</taxon>
        <taxon>Bacteroidaceae</taxon>
        <taxon>Bacteroides</taxon>
    </lineage>
</organism>
<dbReference type="RefSeq" id="WP_025074925.1">
    <property type="nucleotide sequence ID" value="NZ_FQVD01000011.1"/>
</dbReference>
<evidence type="ECO:0000256" key="1">
    <source>
        <dbReference type="ARBA" id="ARBA00022676"/>
    </source>
</evidence>
<dbReference type="CDD" id="cd06533">
    <property type="entry name" value="Glyco_transf_WecG_TagA"/>
    <property type="match status" value="1"/>
</dbReference>
<dbReference type="Proteomes" id="UP000184436">
    <property type="component" value="Unassembled WGS sequence"/>
</dbReference>
<accession>A0A1M4YXQ1</accession>
<evidence type="ECO:0000313" key="3">
    <source>
        <dbReference type="EMBL" id="SHF10337.1"/>
    </source>
</evidence>
<dbReference type="PANTHER" id="PTHR34136">
    <property type="match status" value="1"/>
</dbReference>
<name>A0A1M4YXQ1_9BACE</name>
<dbReference type="Pfam" id="PF03808">
    <property type="entry name" value="Glyco_tran_WecG"/>
    <property type="match status" value="1"/>
</dbReference>
<gene>
    <name evidence="3" type="ORF">SAMN05444349_11177</name>
</gene>
<protein>
    <submittedName>
        <fullName evidence="3">N-acetylglucosaminyldiphosphoundecaprenol N-acetyl-beta-D-mannosaminyltransferase</fullName>
    </submittedName>
</protein>
<sequence length="248" mass="28867">MHTYFNIRYEFDKESVHKRIADKLDGNGSGYICVADGVILDTVNRNTVYRQVVNEGMFSICDSSYVPLYIRWIYGKRYEQYCGSQIFMDIVKSRKYRMIFMGTRQAVLDALKKNLVSVNPDVAEMQFVELPFRAVEDFDYEGIAREIEADGADIIWIALGAPKQEYFMSRLKPHLKRGVMIAVGAAFKFYSGVDARRAPAWMVRHHLEFVYRIFSEPKKQIRRCSMIVLTLPMLLTAEMKRKHKSITQ</sequence>
<dbReference type="PANTHER" id="PTHR34136:SF1">
    <property type="entry name" value="UDP-N-ACETYL-D-MANNOSAMINURONIC ACID TRANSFERASE"/>
    <property type="match status" value="1"/>
</dbReference>
<dbReference type="InterPro" id="IPR004629">
    <property type="entry name" value="WecG_TagA_CpsF"/>
</dbReference>
<dbReference type="EMBL" id="FQVD01000011">
    <property type="protein sequence ID" value="SHF10337.1"/>
    <property type="molecule type" value="Genomic_DNA"/>
</dbReference>